<dbReference type="EMBL" id="GECZ01000005">
    <property type="protein sequence ID" value="JAS69764.1"/>
    <property type="molecule type" value="Transcribed_RNA"/>
</dbReference>
<evidence type="ECO:0000313" key="2">
    <source>
        <dbReference type="EMBL" id="JAS69764.1"/>
    </source>
</evidence>
<gene>
    <name evidence="2" type="ORF">g.46884</name>
</gene>
<protein>
    <recommendedName>
        <fullName evidence="3">Retrotransposon gag domain-containing protein</fullName>
    </recommendedName>
</protein>
<reference evidence="2" key="1">
    <citation type="submission" date="2015-11" db="EMBL/GenBank/DDBJ databases">
        <title>De novo transcriptome assembly of four potential Pierce s Disease insect vectors from Arizona vineyards.</title>
        <authorList>
            <person name="Tassone E.E."/>
        </authorList>
    </citation>
    <scope>NUCLEOTIDE SEQUENCE</scope>
</reference>
<name>A0A1B6H590_9HEMI</name>
<feature type="non-terminal residue" evidence="2">
    <location>
        <position position="1"/>
    </location>
</feature>
<accession>A0A1B6H590</accession>
<evidence type="ECO:0008006" key="3">
    <source>
        <dbReference type="Google" id="ProtNLM"/>
    </source>
</evidence>
<feature type="region of interest" description="Disordered" evidence="1">
    <location>
        <begin position="149"/>
        <end position="189"/>
    </location>
</feature>
<feature type="compositionally biased region" description="Polar residues" evidence="1">
    <location>
        <begin position="175"/>
        <end position="184"/>
    </location>
</feature>
<feature type="compositionally biased region" description="Low complexity" evidence="1">
    <location>
        <begin position="149"/>
        <end position="174"/>
    </location>
</feature>
<proteinExistence type="predicted"/>
<dbReference type="PANTHER" id="PTHR33198">
    <property type="entry name" value="ANK_REP_REGION DOMAIN-CONTAINING PROTEIN-RELATED"/>
    <property type="match status" value="1"/>
</dbReference>
<organism evidence="2">
    <name type="scientific">Cuerna arida</name>
    <dbReference type="NCBI Taxonomy" id="1464854"/>
    <lineage>
        <taxon>Eukaryota</taxon>
        <taxon>Metazoa</taxon>
        <taxon>Ecdysozoa</taxon>
        <taxon>Arthropoda</taxon>
        <taxon>Hexapoda</taxon>
        <taxon>Insecta</taxon>
        <taxon>Pterygota</taxon>
        <taxon>Neoptera</taxon>
        <taxon>Paraneoptera</taxon>
        <taxon>Hemiptera</taxon>
        <taxon>Auchenorrhyncha</taxon>
        <taxon>Membracoidea</taxon>
        <taxon>Cicadellidae</taxon>
        <taxon>Cicadellinae</taxon>
        <taxon>Proconiini</taxon>
        <taxon>Cuerna</taxon>
    </lineage>
</organism>
<dbReference type="AlphaFoldDB" id="A0A1B6H590"/>
<sequence length="204" mass="22820">LQKLFGCSDVGSKSYIDIIEQLNVYFASKVHVLASRYTFLRTVMKPGQSYSEWVSELRGVARSCNLNCTKSGCNQSLVDDYIRDVIVLHTPHDFVRTQALQMTNPSLNDVLKIAFTFETTQAAKQIINDAESNVDSKVLQLYSPLRRASPIRPSSRRASPSRPTSGSSHHSSMSNITGDSSSNQFKEKFNVVEHNVPNFRKSCP</sequence>
<feature type="non-terminal residue" evidence="2">
    <location>
        <position position="204"/>
    </location>
</feature>
<evidence type="ECO:0000256" key="1">
    <source>
        <dbReference type="SAM" id="MobiDB-lite"/>
    </source>
</evidence>
<dbReference type="PANTHER" id="PTHR33198:SF19">
    <property type="entry name" value="CCHC-TYPE DOMAIN-CONTAINING PROTEIN"/>
    <property type="match status" value="1"/>
</dbReference>